<gene>
    <name evidence="1" type="ORF">Syun_025630</name>
</gene>
<evidence type="ECO:0000313" key="2">
    <source>
        <dbReference type="Proteomes" id="UP001420932"/>
    </source>
</evidence>
<dbReference type="AlphaFoldDB" id="A0AAP0EUL9"/>
<proteinExistence type="predicted"/>
<evidence type="ECO:0000313" key="1">
    <source>
        <dbReference type="EMBL" id="KAK9098585.1"/>
    </source>
</evidence>
<organism evidence="1 2">
    <name type="scientific">Stephania yunnanensis</name>
    <dbReference type="NCBI Taxonomy" id="152371"/>
    <lineage>
        <taxon>Eukaryota</taxon>
        <taxon>Viridiplantae</taxon>
        <taxon>Streptophyta</taxon>
        <taxon>Embryophyta</taxon>
        <taxon>Tracheophyta</taxon>
        <taxon>Spermatophyta</taxon>
        <taxon>Magnoliopsida</taxon>
        <taxon>Ranunculales</taxon>
        <taxon>Menispermaceae</taxon>
        <taxon>Menispermoideae</taxon>
        <taxon>Cissampelideae</taxon>
        <taxon>Stephania</taxon>
    </lineage>
</organism>
<comment type="caution">
    <text evidence="1">The sequence shown here is derived from an EMBL/GenBank/DDBJ whole genome shotgun (WGS) entry which is preliminary data.</text>
</comment>
<reference evidence="1 2" key="1">
    <citation type="submission" date="2024-01" db="EMBL/GenBank/DDBJ databases">
        <title>Genome assemblies of Stephania.</title>
        <authorList>
            <person name="Yang L."/>
        </authorList>
    </citation>
    <scope>NUCLEOTIDE SEQUENCE [LARGE SCALE GENOMIC DNA]</scope>
    <source>
        <strain evidence="1">YNDBR</strain>
        <tissue evidence="1">Leaf</tissue>
    </source>
</reference>
<sequence>MTAFIVNLVSAPSSPSTSLLPSPYLLVAKDVGDTNQDREYLLRNNNRNVFTANR</sequence>
<keyword evidence="2" id="KW-1185">Reference proteome</keyword>
<dbReference type="EMBL" id="JBBNAF010000011">
    <property type="protein sequence ID" value="KAK9098585.1"/>
    <property type="molecule type" value="Genomic_DNA"/>
</dbReference>
<accession>A0AAP0EUL9</accession>
<name>A0AAP0EUL9_9MAGN</name>
<protein>
    <submittedName>
        <fullName evidence="1">Uncharacterized protein</fullName>
    </submittedName>
</protein>
<dbReference type="Proteomes" id="UP001420932">
    <property type="component" value="Unassembled WGS sequence"/>
</dbReference>